<evidence type="ECO:0000259" key="6">
    <source>
        <dbReference type="PROSITE" id="PS50039"/>
    </source>
</evidence>
<feature type="compositionally biased region" description="Polar residues" evidence="4">
    <location>
        <begin position="940"/>
        <end position="950"/>
    </location>
</feature>
<dbReference type="SUPFAM" id="SSF46785">
    <property type="entry name" value="Winged helix' DNA-binding domain"/>
    <property type="match status" value="1"/>
</dbReference>
<feature type="compositionally biased region" description="Polar residues" evidence="4">
    <location>
        <begin position="891"/>
        <end position="903"/>
    </location>
</feature>
<feature type="compositionally biased region" description="Polar residues" evidence="4">
    <location>
        <begin position="625"/>
        <end position="634"/>
    </location>
</feature>
<evidence type="ECO:0000256" key="2">
    <source>
        <dbReference type="ARBA" id="ARBA00023242"/>
    </source>
</evidence>
<feature type="compositionally biased region" description="Polar residues" evidence="4">
    <location>
        <begin position="677"/>
        <end position="708"/>
    </location>
</feature>
<feature type="compositionally biased region" description="Polar residues" evidence="4">
    <location>
        <begin position="996"/>
        <end position="1019"/>
    </location>
</feature>
<feature type="domain" description="Fork-head" evidence="6">
    <location>
        <begin position="762"/>
        <end position="845"/>
    </location>
</feature>
<dbReference type="GO" id="GO:0043565">
    <property type="term" value="F:sequence-specific DNA binding"/>
    <property type="evidence" value="ECO:0007669"/>
    <property type="project" value="InterPro"/>
</dbReference>
<feature type="compositionally biased region" description="Pro residues" evidence="4">
    <location>
        <begin position="1466"/>
        <end position="1477"/>
    </location>
</feature>
<feature type="compositionally biased region" description="Low complexity" evidence="4">
    <location>
        <begin position="1430"/>
        <end position="1452"/>
    </location>
</feature>
<feature type="compositionally biased region" description="Low complexity" evidence="4">
    <location>
        <begin position="1483"/>
        <end position="1496"/>
    </location>
</feature>
<feature type="compositionally biased region" description="Low complexity" evidence="4">
    <location>
        <begin position="1248"/>
        <end position="1257"/>
    </location>
</feature>
<dbReference type="PROSITE" id="PS50006">
    <property type="entry name" value="FHA_DOMAIN"/>
    <property type="match status" value="1"/>
</dbReference>
<accession>A0A0N7LB32</accession>
<dbReference type="SMART" id="SM00339">
    <property type="entry name" value="FH"/>
    <property type="match status" value="1"/>
</dbReference>
<feature type="compositionally biased region" description="Pro residues" evidence="4">
    <location>
        <begin position="1414"/>
        <end position="1429"/>
    </location>
</feature>
<feature type="region of interest" description="Disordered" evidence="4">
    <location>
        <begin position="1118"/>
        <end position="1295"/>
    </location>
</feature>
<feature type="compositionally biased region" description="Polar residues" evidence="4">
    <location>
        <begin position="100"/>
        <end position="119"/>
    </location>
</feature>
<feature type="region of interest" description="Disordered" evidence="4">
    <location>
        <begin position="585"/>
        <end position="743"/>
    </location>
</feature>
<dbReference type="InterPro" id="IPR008984">
    <property type="entry name" value="SMAD_FHA_dom_sf"/>
</dbReference>
<dbReference type="PROSITE" id="PS50039">
    <property type="entry name" value="FORK_HEAD_3"/>
    <property type="match status" value="1"/>
</dbReference>
<feature type="region of interest" description="Disordered" evidence="4">
    <location>
        <begin position="877"/>
        <end position="955"/>
    </location>
</feature>
<feature type="compositionally biased region" description="Low complexity" evidence="4">
    <location>
        <begin position="1170"/>
        <end position="1184"/>
    </location>
</feature>
<evidence type="ECO:0000313" key="7">
    <source>
        <dbReference type="EMBL" id="CEH18258.1"/>
    </source>
</evidence>
<feature type="compositionally biased region" description="Polar residues" evidence="4">
    <location>
        <begin position="39"/>
        <end position="61"/>
    </location>
</feature>
<feature type="region of interest" description="Disordered" evidence="4">
    <location>
        <begin position="98"/>
        <end position="119"/>
    </location>
</feature>
<feature type="compositionally biased region" description="Low complexity" evidence="4">
    <location>
        <begin position="1214"/>
        <end position="1233"/>
    </location>
</feature>
<feature type="domain" description="FHA" evidence="5">
    <location>
        <begin position="273"/>
        <end position="384"/>
    </location>
</feature>
<dbReference type="Proteomes" id="UP000054845">
    <property type="component" value="Unassembled WGS sequence"/>
</dbReference>
<feature type="region of interest" description="Disordered" evidence="4">
    <location>
        <begin position="975"/>
        <end position="1035"/>
    </location>
</feature>
<dbReference type="InterPro" id="IPR030456">
    <property type="entry name" value="TF_fork_head_CS_2"/>
</dbReference>
<keyword evidence="8" id="KW-1185">Reference proteome</keyword>
<keyword evidence="1 3" id="KW-0238">DNA-binding</keyword>
<dbReference type="GO" id="GO:0005634">
    <property type="term" value="C:nucleus"/>
    <property type="evidence" value="ECO:0007669"/>
    <property type="project" value="UniProtKB-SubCell"/>
</dbReference>
<comment type="subcellular location">
    <subcellularLocation>
        <location evidence="3">Nucleus</location>
    </subcellularLocation>
</comment>
<feature type="compositionally biased region" description="Pro residues" evidence="4">
    <location>
        <begin position="1391"/>
        <end position="1405"/>
    </location>
</feature>
<feature type="compositionally biased region" description="Low complexity" evidence="4">
    <location>
        <begin position="658"/>
        <end position="675"/>
    </location>
</feature>
<feature type="region of interest" description="Disordered" evidence="4">
    <location>
        <begin position="508"/>
        <end position="542"/>
    </location>
</feature>
<feature type="compositionally biased region" description="Polar residues" evidence="4">
    <location>
        <begin position="14"/>
        <end position="24"/>
    </location>
</feature>
<feature type="compositionally biased region" description="Pro residues" evidence="4">
    <location>
        <begin position="1160"/>
        <end position="1169"/>
    </location>
</feature>
<evidence type="ECO:0000256" key="1">
    <source>
        <dbReference type="ARBA" id="ARBA00023125"/>
    </source>
</evidence>
<dbReference type="InterPro" id="IPR045178">
    <property type="entry name" value="Fhl1/FHA1"/>
</dbReference>
<feature type="compositionally biased region" description="Low complexity" evidence="4">
    <location>
        <begin position="1378"/>
        <end position="1390"/>
    </location>
</feature>
<proteinExistence type="predicted"/>
<name>A0A0N7LB32_9BASI</name>
<feature type="region of interest" description="Disordered" evidence="4">
    <location>
        <begin position="417"/>
        <end position="477"/>
    </location>
</feature>
<feature type="compositionally biased region" description="Pro residues" evidence="4">
    <location>
        <begin position="1258"/>
        <end position="1288"/>
    </location>
</feature>
<dbReference type="OrthoDB" id="5954824at2759"/>
<dbReference type="PROSITE" id="PS00658">
    <property type="entry name" value="FORK_HEAD_2"/>
    <property type="match status" value="1"/>
</dbReference>
<feature type="region of interest" description="Disordered" evidence="4">
    <location>
        <begin position="1"/>
        <end position="80"/>
    </location>
</feature>
<feature type="compositionally biased region" description="Low complexity" evidence="4">
    <location>
        <begin position="1020"/>
        <end position="1035"/>
    </location>
</feature>
<evidence type="ECO:0000256" key="4">
    <source>
        <dbReference type="SAM" id="MobiDB-lite"/>
    </source>
</evidence>
<feature type="region of interest" description="Disordered" evidence="4">
    <location>
        <begin position="1352"/>
        <end position="1558"/>
    </location>
</feature>
<feature type="compositionally biased region" description="Pro residues" evidence="4">
    <location>
        <begin position="1131"/>
        <end position="1141"/>
    </location>
</feature>
<dbReference type="SUPFAM" id="SSF49879">
    <property type="entry name" value="SMAD/FHA domain"/>
    <property type="match status" value="1"/>
</dbReference>
<feature type="DNA-binding region" description="Fork-head" evidence="3">
    <location>
        <begin position="762"/>
        <end position="845"/>
    </location>
</feature>
<feature type="compositionally biased region" description="Basic and acidic residues" evidence="4">
    <location>
        <begin position="466"/>
        <end position="475"/>
    </location>
</feature>
<dbReference type="GO" id="GO:0003700">
    <property type="term" value="F:DNA-binding transcription factor activity"/>
    <property type="evidence" value="ECO:0007669"/>
    <property type="project" value="InterPro"/>
</dbReference>
<sequence>MTSSTEAALAIATPQVQHASSLSSAPHHIRNQGEVSAGSPATHTRNSSAQQRVSPSPSAVSVTDHADTSMYPPDQPIASTSAHTLDHDLLTTIRPDELASEQTSGTTVTPVALDQPSSPDKLNAQLLASLADPNFDAQSSPTTLASVGTSRLQVPNGGIDALATLTGIPASSAAQLASAAAHQQTVASDGDVSGPLDIILSSGIDGSTGGPEQPSMDAADVQLVQPHDQYIKMEEVEGSAGQDFSHDPPAGPIQAYAKLEFPGFSYYLQTLDISIGRRPAHIPAPEFSAAGEAHITSAPKVQGDVDVDLGPLKSISRLHARIYYHVGYFPALHDQAVYGHDSPGQQWDAQPEGITPASIGKQHQGRFVLQVYGRNGAFVDDVWVGKDGVVALQSKRIKIQIAERVFYFVLPPMENRTSAEGSQDEMELSADEGVDGEESGPSDLSGEEEELDSQDMSSELSSLGETSEKGPDDAQRKRRRLIIKRRRKEDEEAMQLDSSLADSAQAVTKLEPEALQASANMVDAEEGQRTSTSPQKHRKPGLIANWMTGVGIAGRKRKRGEQLEEDALRVGTPIGIEALDAERRAKAAEKKAALAAQGREASSSATPSASAYGSSVAPTEAQPVVQANGTSQAATKAGPPIALGATAATTKPEHSAPDKAAAAAAAGTADSAPEASRVQTTLTANVVSSNTIKGEDTQPSSAQISSNAGPAPPAGSKVIASATTSRPVAAVNSAPTSKGTSSGKAALAAVIPENPKVDSEGKPELTNHQLIKLALTSEALLQAGKASLQDVYDYMTGRWDWFRRNARGNGKDWKSSIRHAITSSSEFIKIARQADDPGKGSFYALAALMAPEDVAKLQQAANKPAPSQAVTPAVKPAKLPMLPSSPQQSPRPTTNGITPTSVTPKGGHLGPQSVVRPLQYPRPPQAAARPVSAAGPRPTSVASAGHTSVSAGPGAKPLGLKSATVVSAPSAATVGQSPTASAAEPGSAKANASVVAPSNTATSNSTQQGVADASSSGEQSVSRAAHSSPSRASTARVAIVIGKPPEEAKLPQHTDNAMAGSINALFGGPPIVHHEGKLYLSPQVFGRLSEQEINRIAGLGAQQALQVLQTHLVSHLQEQMGAKAQRAPSAASPPPARPLPPASSAGHTPGATLQSRPAGPARPRPPVAATPPSSRPVAVPSSGRAVPPNGVRPPLSGVRPGSTTPSRPFPGSPPSGVRPGSAAARPQAAVNPAAPRPAPGPTAPGRPPIAARPAAPGARPPATGPRPPATGPRPTSAPRPLMRPPGARPPGTYVPPTIAEAVSALLSFPSHAEYANLMAILKKQQEAGIGAPAPHLTPAQADLLAQVNKLALQRKGSAARPSPPNAARPPTGRPQAIASSSASPTGSTPARPAPSGPPGVRPPAVRPLMSTVPSRPPPTITTRPRPPTGTTPSGPHPVQQSGSAGAAGARPPGTLPGKGLNGGATPPRPPVPRPTQPRPLAQPVVSPARPVAPSVPKTTLLGSANPAPARPVPAGSQPNLSASPKVAAKPAASPAQAQAPSTSTSAALSQPKPSNGSN</sequence>
<dbReference type="GO" id="GO:0060962">
    <property type="term" value="P:regulation of ribosomal protein gene transcription by RNA polymerase II"/>
    <property type="evidence" value="ECO:0007669"/>
    <property type="project" value="InterPro"/>
</dbReference>
<dbReference type="InterPro" id="IPR000253">
    <property type="entry name" value="FHA_dom"/>
</dbReference>
<dbReference type="InterPro" id="IPR036390">
    <property type="entry name" value="WH_DNA-bd_sf"/>
</dbReference>
<feature type="compositionally biased region" description="Polar residues" evidence="4">
    <location>
        <begin position="733"/>
        <end position="743"/>
    </location>
</feature>
<reference evidence="8" key="1">
    <citation type="submission" date="2014-09" db="EMBL/GenBank/DDBJ databases">
        <authorList>
            <person name="Sharma Rahul"/>
            <person name="Thines Marco"/>
        </authorList>
    </citation>
    <scope>NUCLEOTIDE SEQUENCE [LARGE SCALE GENOMIC DNA]</scope>
</reference>
<feature type="compositionally biased region" description="Low complexity" evidence="4">
    <location>
        <begin position="925"/>
        <end position="938"/>
    </location>
</feature>
<dbReference type="EMBL" id="CCYA01000270">
    <property type="protein sequence ID" value="CEH18258.1"/>
    <property type="molecule type" value="Genomic_DNA"/>
</dbReference>
<protein>
    <submittedName>
        <fullName evidence="7">Transcription factor of the Forkhead/HNF3 family</fullName>
    </submittedName>
</protein>
<dbReference type="InterPro" id="IPR036388">
    <property type="entry name" value="WH-like_DNA-bd_sf"/>
</dbReference>
<feature type="compositionally biased region" description="Acidic residues" evidence="4">
    <location>
        <begin position="422"/>
        <end position="453"/>
    </location>
</feature>
<dbReference type="CDD" id="cd00059">
    <property type="entry name" value="FH_FOX"/>
    <property type="match status" value="1"/>
</dbReference>
<dbReference type="Pfam" id="PF00250">
    <property type="entry name" value="Forkhead"/>
    <property type="match status" value="1"/>
</dbReference>
<dbReference type="CDD" id="cd22701">
    <property type="entry name" value="FHA_FKH1-like"/>
    <property type="match status" value="1"/>
</dbReference>
<dbReference type="STRING" id="401625.A0A0N7LB32"/>
<feature type="compositionally biased region" description="Low complexity" evidence="4">
    <location>
        <begin position="593"/>
        <end position="615"/>
    </location>
</feature>
<feature type="compositionally biased region" description="Pro residues" evidence="4">
    <location>
        <begin position="1234"/>
        <end position="1247"/>
    </location>
</feature>
<dbReference type="PANTHER" id="PTHR21712:SF29">
    <property type="entry name" value="PRE-RRNA-PROCESSING PROTEIN FHL1"/>
    <property type="match status" value="1"/>
</dbReference>
<dbReference type="InterPro" id="IPR001766">
    <property type="entry name" value="Fork_head_dom"/>
</dbReference>
<keyword evidence="2 3" id="KW-0539">Nucleus</keyword>
<evidence type="ECO:0000259" key="5">
    <source>
        <dbReference type="PROSITE" id="PS50006"/>
    </source>
</evidence>
<evidence type="ECO:0000256" key="3">
    <source>
        <dbReference type="PROSITE-ProRule" id="PRU00089"/>
    </source>
</evidence>
<dbReference type="Gene3D" id="1.10.10.10">
    <property type="entry name" value="Winged helix-like DNA-binding domain superfamily/Winged helix DNA-binding domain"/>
    <property type="match status" value="1"/>
</dbReference>
<feature type="compositionally biased region" description="Low complexity" evidence="4">
    <location>
        <begin position="1520"/>
        <end position="1551"/>
    </location>
</feature>
<organism evidence="7 8">
    <name type="scientific">Ceraceosorus bombacis</name>
    <dbReference type="NCBI Taxonomy" id="401625"/>
    <lineage>
        <taxon>Eukaryota</taxon>
        <taxon>Fungi</taxon>
        <taxon>Dikarya</taxon>
        <taxon>Basidiomycota</taxon>
        <taxon>Ustilaginomycotina</taxon>
        <taxon>Exobasidiomycetes</taxon>
        <taxon>Ceraceosorales</taxon>
        <taxon>Ceraceosoraceae</taxon>
        <taxon>Ceraceosorus</taxon>
    </lineage>
</organism>
<evidence type="ECO:0000313" key="8">
    <source>
        <dbReference type="Proteomes" id="UP000054845"/>
    </source>
</evidence>
<dbReference type="PANTHER" id="PTHR21712">
    <property type="entry name" value="PRE-RRNA-PROCESSING PROTEIN FHL1"/>
    <property type="match status" value="1"/>
</dbReference>